<dbReference type="GeneID" id="25907348"/>
<reference evidence="2 3" key="1">
    <citation type="submission" date="2011-02" db="EMBL/GenBank/DDBJ databases">
        <title>The Genome Sequence of Sphaeroforma arctica JP610.</title>
        <authorList>
            <consortium name="The Broad Institute Genome Sequencing Platform"/>
            <person name="Russ C."/>
            <person name="Cuomo C."/>
            <person name="Young S.K."/>
            <person name="Zeng Q."/>
            <person name="Gargeya S."/>
            <person name="Alvarado L."/>
            <person name="Berlin A."/>
            <person name="Chapman S.B."/>
            <person name="Chen Z."/>
            <person name="Freedman E."/>
            <person name="Gellesch M."/>
            <person name="Goldberg J."/>
            <person name="Griggs A."/>
            <person name="Gujja S."/>
            <person name="Heilman E."/>
            <person name="Heiman D."/>
            <person name="Howarth C."/>
            <person name="Mehta T."/>
            <person name="Neiman D."/>
            <person name="Pearson M."/>
            <person name="Roberts A."/>
            <person name="Saif S."/>
            <person name="Shea T."/>
            <person name="Shenoy N."/>
            <person name="Sisk P."/>
            <person name="Stolte C."/>
            <person name="Sykes S."/>
            <person name="White J."/>
            <person name="Yandava C."/>
            <person name="Burger G."/>
            <person name="Gray M.W."/>
            <person name="Holland P.W.H."/>
            <person name="King N."/>
            <person name="Lang F.B.F."/>
            <person name="Roger A.J."/>
            <person name="Ruiz-Trillo I."/>
            <person name="Haas B."/>
            <person name="Nusbaum C."/>
            <person name="Birren B."/>
        </authorList>
    </citation>
    <scope>NUCLEOTIDE SEQUENCE [LARGE SCALE GENOMIC DNA]</scope>
    <source>
        <strain evidence="2 3">JP610</strain>
    </source>
</reference>
<proteinExistence type="predicted"/>
<evidence type="ECO:0000313" key="2">
    <source>
        <dbReference type="EMBL" id="KNC80807.1"/>
    </source>
</evidence>
<dbReference type="AlphaFoldDB" id="A0A0L0FVE4"/>
<accession>A0A0L0FVE4</accession>
<dbReference type="EMBL" id="KQ242105">
    <property type="protein sequence ID" value="KNC80807.1"/>
    <property type="molecule type" value="Genomic_DNA"/>
</dbReference>
<dbReference type="Proteomes" id="UP000054560">
    <property type="component" value="Unassembled WGS sequence"/>
</dbReference>
<name>A0A0L0FVE4_9EUKA</name>
<organism evidence="2 3">
    <name type="scientific">Sphaeroforma arctica JP610</name>
    <dbReference type="NCBI Taxonomy" id="667725"/>
    <lineage>
        <taxon>Eukaryota</taxon>
        <taxon>Ichthyosporea</taxon>
        <taxon>Ichthyophonida</taxon>
        <taxon>Sphaeroforma</taxon>
    </lineage>
</organism>
<keyword evidence="3" id="KW-1185">Reference proteome</keyword>
<evidence type="ECO:0000256" key="1">
    <source>
        <dbReference type="SAM" id="MobiDB-lite"/>
    </source>
</evidence>
<dbReference type="RefSeq" id="XP_014154709.1">
    <property type="nucleotide sequence ID" value="XM_014299234.1"/>
</dbReference>
<evidence type="ECO:0000313" key="3">
    <source>
        <dbReference type="Proteomes" id="UP000054560"/>
    </source>
</evidence>
<sequence length="165" mass="18901">MYFKMGPTSLRHGGTHSNSSLARHSHYQPSRRTRLMSKFSSIGPRFRRHITFANDDNIERIDNTYAGHEYDRTSVRTHLKDFDDFKRCIVDVIIYKKEEMNLTLDPNWYQSAAGKGFSGRKISNVDISRSPLTTGVGQNSKLNILAASTPRDDVDIERVGYVSMR</sequence>
<protein>
    <submittedName>
        <fullName evidence="2">Uncharacterized protein</fullName>
    </submittedName>
</protein>
<gene>
    <name evidence="2" type="ORF">SARC_06844</name>
</gene>
<feature type="region of interest" description="Disordered" evidence="1">
    <location>
        <begin position="1"/>
        <end position="29"/>
    </location>
</feature>